<dbReference type="GO" id="GO:0030322">
    <property type="term" value="P:stabilization of membrane potential"/>
    <property type="evidence" value="ECO:0007669"/>
    <property type="project" value="TreeGrafter"/>
</dbReference>
<dbReference type="AlphaFoldDB" id="A0A3L8DRD8"/>
<keyword evidence="2" id="KW-0813">Transport</keyword>
<dbReference type="GO" id="GO:0005886">
    <property type="term" value="C:plasma membrane"/>
    <property type="evidence" value="ECO:0007669"/>
    <property type="project" value="TreeGrafter"/>
</dbReference>
<keyword evidence="6 8" id="KW-0472">Membrane</keyword>
<dbReference type="PANTHER" id="PTHR11003:SF352">
    <property type="entry name" value="BCDNA.GH04802-RELATED"/>
    <property type="match status" value="1"/>
</dbReference>
<dbReference type="Pfam" id="PF07885">
    <property type="entry name" value="Ion_trans_2"/>
    <property type="match status" value="1"/>
</dbReference>
<dbReference type="GO" id="GO:0022841">
    <property type="term" value="F:potassium ion leak channel activity"/>
    <property type="evidence" value="ECO:0007669"/>
    <property type="project" value="TreeGrafter"/>
</dbReference>
<feature type="domain" description="Potassium channel" evidence="9">
    <location>
        <begin position="31"/>
        <end position="106"/>
    </location>
</feature>
<dbReference type="SUPFAM" id="SSF81324">
    <property type="entry name" value="Voltage-gated potassium channels"/>
    <property type="match status" value="1"/>
</dbReference>
<dbReference type="InterPro" id="IPR003280">
    <property type="entry name" value="2pore_dom_K_chnl"/>
</dbReference>
<keyword evidence="3 8" id="KW-0812">Transmembrane</keyword>
<comment type="subcellular location">
    <subcellularLocation>
        <location evidence="1">Membrane</location>
        <topology evidence="1">Multi-pass membrane protein</topology>
    </subcellularLocation>
</comment>
<gene>
    <name evidence="10" type="ORF">DMN91_005239</name>
</gene>
<reference evidence="10" key="2">
    <citation type="submission" date="2018-07" db="EMBL/GenBank/DDBJ databases">
        <authorList>
            <person name="Mckenzie S.K."/>
            <person name="Kronauer D.J.C."/>
        </authorList>
    </citation>
    <scope>NUCLEOTIDE SEQUENCE</scope>
    <source>
        <strain evidence="10">Clonal line C1</strain>
    </source>
</reference>
<dbReference type="PANTHER" id="PTHR11003">
    <property type="entry name" value="POTASSIUM CHANNEL, SUBFAMILY K"/>
    <property type="match status" value="1"/>
</dbReference>
<evidence type="ECO:0000256" key="1">
    <source>
        <dbReference type="ARBA" id="ARBA00004141"/>
    </source>
</evidence>
<accession>A0A3L8DRD8</accession>
<evidence type="ECO:0000256" key="6">
    <source>
        <dbReference type="ARBA" id="ARBA00023136"/>
    </source>
</evidence>
<feature type="transmembrane region" description="Helical" evidence="8">
    <location>
        <begin position="80"/>
        <end position="103"/>
    </location>
</feature>
<dbReference type="OrthoDB" id="297496at2759"/>
<protein>
    <recommendedName>
        <fullName evidence="9">Potassium channel domain-containing protein</fullName>
    </recommendedName>
</protein>
<evidence type="ECO:0000313" key="10">
    <source>
        <dbReference type="EMBL" id="RLU22961.1"/>
    </source>
</evidence>
<dbReference type="Proteomes" id="UP000279307">
    <property type="component" value="Chromosome 5"/>
</dbReference>
<evidence type="ECO:0000256" key="5">
    <source>
        <dbReference type="ARBA" id="ARBA00023065"/>
    </source>
</evidence>
<keyword evidence="4 8" id="KW-1133">Transmembrane helix</keyword>
<dbReference type="GO" id="GO:0015271">
    <property type="term" value="F:outward rectifier potassium channel activity"/>
    <property type="evidence" value="ECO:0007669"/>
    <property type="project" value="TreeGrafter"/>
</dbReference>
<dbReference type="EMBL" id="QOIP01000005">
    <property type="protein sequence ID" value="RLU22961.1"/>
    <property type="molecule type" value="Genomic_DNA"/>
</dbReference>
<keyword evidence="5" id="KW-0406">Ion transport</keyword>
<evidence type="ECO:0000256" key="2">
    <source>
        <dbReference type="ARBA" id="ARBA00022448"/>
    </source>
</evidence>
<sequence length="126" mass="14839">MFQGVEGNHMPRQEHQRCRTIRLQIEITGRYIWGGAILFAHWEDWNLLDGSYFCFISLSTIGFGDIVPGDKIYHGHGLELSFIFCSMYLMLGMAMIAMCFNLMQEEVIAKMRTLMRIIRYIFRCER</sequence>
<evidence type="ECO:0000256" key="4">
    <source>
        <dbReference type="ARBA" id="ARBA00022989"/>
    </source>
</evidence>
<name>A0A3L8DRD8_OOCBI</name>
<organism evidence="10">
    <name type="scientific">Ooceraea biroi</name>
    <name type="common">Clonal raider ant</name>
    <name type="synonym">Cerapachys biroi</name>
    <dbReference type="NCBI Taxonomy" id="2015173"/>
    <lineage>
        <taxon>Eukaryota</taxon>
        <taxon>Metazoa</taxon>
        <taxon>Ecdysozoa</taxon>
        <taxon>Arthropoda</taxon>
        <taxon>Hexapoda</taxon>
        <taxon>Insecta</taxon>
        <taxon>Pterygota</taxon>
        <taxon>Neoptera</taxon>
        <taxon>Endopterygota</taxon>
        <taxon>Hymenoptera</taxon>
        <taxon>Apocrita</taxon>
        <taxon>Aculeata</taxon>
        <taxon>Formicoidea</taxon>
        <taxon>Formicidae</taxon>
        <taxon>Dorylinae</taxon>
        <taxon>Ooceraea</taxon>
    </lineage>
</organism>
<evidence type="ECO:0000256" key="3">
    <source>
        <dbReference type="ARBA" id="ARBA00022692"/>
    </source>
</evidence>
<proteinExistence type="predicted"/>
<comment type="caution">
    <text evidence="10">The sequence shown here is derived from an EMBL/GenBank/DDBJ whole genome shotgun (WGS) entry which is preliminary data.</text>
</comment>
<reference evidence="10" key="1">
    <citation type="journal article" date="2018" name="Genome Res.">
        <title>The genomic architecture and molecular evolution of ant odorant receptors.</title>
        <authorList>
            <person name="McKenzie S.K."/>
            <person name="Kronauer D.J.C."/>
        </authorList>
    </citation>
    <scope>NUCLEOTIDE SEQUENCE [LARGE SCALE GENOMIC DNA]</scope>
    <source>
        <strain evidence="10">Clonal line C1</strain>
    </source>
</reference>
<evidence type="ECO:0000259" key="9">
    <source>
        <dbReference type="Pfam" id="PF07885"/>
    </source>
</evidence>
<evidence type="ECO:0000256" key="7">
    <source>
        <dbReference type="ARBA" id="ARBA00023303"/>
    </source>
</evidence>
<dbReference type="Gene3D" id="1.10.287.70">
    <property type="match status" value="1"/>
</dbReference>
<dbReference type="InterPro" id="IPR013099">
    <property type="entry name" value="K_chnl_dom"/>
</dbReference>
<evidence type="ECO:0000256" key="8">
    <source>
        <dbReference type="SAM" id="Phobius"/>
    </source>
</evidence>
<keyword evidence="7" id="KW-0407">Ion channel</keyword>